<organism evidence="7 8">
    <name type="scientific">Candidatus Nitrospira neomarina</name>
    <dbReference type="NCBI Taxonomy" id="3020899"/>
    <lineage>
        <taxon>Bacteria</taxon>
        <taxon>Pseudomonadati</taxon>
        <taxon>Nitrospirota</taxon>
        <taxon>Nitrospiria</taxon>
        <taxon>Nitrospirales</taxon>
        <taxon>Nitrospiraceae</taxon>
        <taxon>Nitrospira</taxon>
    </lineage>
</organism>
<dbReference type="GO" id="GO:0006545">
    <property type="term" value="P:glycine biosynthetic process"/>
    <property type="evidence" value="ECO:0007669"/>
    <property type="project" value="TreeGrafter"/>
</dbReference>
<evidence type="ECO:0000256" key="5">
    <source>
        <dbReference type="PIRSR" id="PIRSR017617-1"/>
    </source>
</evidence>
<dbReference type="FunFam" id="3.40.640.10:FF:000030">
    <property type="entry name" value="Low-specificity L-threonine aldolase"/>
    <property type="match status" value="1"/>
</dbReference>
<feature type="modified residue" description="N6-(pyridoxal phosphate)lysine" evidence="5">
    <location>
        <position position="201"/>
    </location>
</feature>
<keyword evidence="3" id="KW-0663">Pyridoxal phosphate</keyword>
<dbReference type="InterPro" id="IPR023603">
    <property type="entry name" value="Low_specificity_L-TA-like"/>
</dbReference>
<dbReference type="NCBIfam" id="NF041359">
    <property type="entry name" value="GntG_guanitoxin"/>
    <property type="match status" value="1"/>
</dbReference>
<sequence>MQKIDLRSDTVTKPTPAMREAMAQAEVGDDVYGEDPTVNRLEAMAAEMLGKEAAVFVPSGVMGNQLALRLHTRPGDEVIVDSTSHLIRYEGGSASSLSGVQLVCVPGDRGRLSPESVEAAIRPKGLHNPPTTLVCLEQTHNVGGGSIYSLELIHQIAELARTHGLALHLDGARLFNAVVSTGVAAADYARPFDTVSFCLSKGLGAPVGSMVVSDAARVQTLRRLRKVFGGGMRQVGILAAAGVYALEHHIARLAEDHVNAHYLATLLEDIPGVVVDVKAVETNMVMFQVPHSSKTTDTLLADCREAGVLLNAMGDRAFRVVTHLDVNHEDMVAAGRVFRQVFSAAV</sequence>
<comment type="cofactor">
    <cofactor evidence="1">
        <name>pyridoxal 5'-phosphate</name>
        <dbReference type="ChEBI" id="CHEBI:597326"/>
    </cofactor>
</comment>
<dbReference type="InterPro" id="IPR015422">
    <property type="entry name" value="PyrdxlP-dep_Trfase_small"/>
</dbReference>
<dbReference type="GO" id="GO:0005829">
    <property type="term" value="C:cytosol"/>
    <property type="evidence" value="ECO:0007669"/>
    <property type="project" value="TreeGrafter"/>
</dbReference>
<dbReference type="EMBL" id="CP116968">
    <property type="protein sequence ID" value="WNM62017.1"/>
    <property type="molecule type" value="Genomic_DNA"/>
</dbReference>
<dbReference type="Gene3D" id="3.40.640.10">
    <property type="entry name" value="Type I PLP-dependent aspartate aminotransferase-like (Major domain)"/>
    <property type="match status" value="1"/>
</dbReference>
<keyword evidence="4 7" id="KW-0456">Lyase</keyword>
<dbReference type="Gene3D" id="3.90.1150.10">
    <property type="entry name" value="Aspartate Aminotransferase, domain 1"/>
    <property type="match status" value="1"/>
</dbReference>
<dbReference type="CDD" id="cd06502">
    <property type="entry name" value="TA_like"/>
    <property type="match status" value="1"/>
</dbReference>
<feature type="domain" description="Aromatic amino acid beta-eliminating lyase/threonine aldolase" evidence="6">
    <location>
        <begin position="5"/>
        <end position="288"/>
    </location>
</feature>
<evidence type="ECO:0000256" key="4">
    <source>
        <dbReference type="ARBA" id="ARBA00023239"/>
    </source>
</evidence>
<keyword evidence="8" id="KW-1185">Reference proteome</keyword>
<evidence type="ECO:0000313" key="7">
    <source>
        <dbReference type="EMBL" id="WNM62017.1"/>
    </source>
</evidence>
<accession>A0AA96GIM2</accession>
<dbReference type="NCBIfam" id="NF007825">
    <property type="entry name" value="PRK10534.1"/>
    <property type="match status" value="1"/>
</dbReference>
<dbReference type="GO" id="GO:0006567">
    <property type="term" value="P:L-threonine catabolic process"/>
    <property type="evidence" value="ECO:0007669"/>
    <property type="project" value="TreeGrafter"/>
</dbReference>
<dbReference type="InterPro" id="IPR015424">
    <property type="entry name" value="PyrdxlP-dep_Trfase"/>
</dbReference>
<comment type="similarity">
    <text evidence="2">Belongs to the threonine aldolase family.</text>
</comment>
<evidence type="ECO:0000256" key="3">
    <source>
        <dbReference type="ARBA" id="ARBA00022898"/>
    </source>
</evidence>
<dbReference type="PANTHER" id="PTHR48097">
    <property type="entry name" value="L-THREONINE ALDOLASE-RELATED"/>
    <property type="match status" value="1"/>
</dbReference>
<dbReference type="AlphaFoldDB" id="A0AA96GIM2"/>
<dbReference type="KEGG" id="nneo:PQG83_20095"/>
<name>A0AA96GIM2_9BACT</name>
<dbReference type="RefSeq" id="WP_312744888.1">
    <property type="nucleotide sequence ID" value="NZ_CP116968.1"/>
</dbReference>
<dbReference type="Proteomes" id="UP001302494">
    <property type="component" value="Chromosome"/>
</dbReference>
<evidence type="ECO:0000259" key="6">
    <source>
        <dbReference type="Pfam" id="PF01212"/>
    </source>
</evidence>
<dbReference type="InterPro" id="IPR001597">
    <property type="entry name" value="ArAA_b-elim_lyase/Thr_aldolase"/>
</dbReference>
<dbReference type="PANTHER" id="PTHR48097:SF9">
    <property type="entry name" value="L-THREONINE ALDOLASE"/>
    <property type="match status" value="1"/>
</dbReference>
<dbReference type="SUPFAM" id="SSF53383">
    <property type="entry name" value="PLP-dependent transferases"/>
    <property type="match status" value="1"/>
</dbReference>
<dbReference type="Pfam" id="PF01212">
    <property type="entry name" value="Beta_elim_lyase"/>
    <property type="match status" value="1"/>
</dbReference>
<evidence type="ECO:0000256" key="2">
    <source>
        <dbReference type="ARBA" id="ARBA00006966"/>
    </source>
</evidence>
<dbReference type="GO" id="GO:0008732">
    <property type="term" value="F:L-allo-threonine aldolase activity"/>
    <property type="evidence" value="ECO:0007669"/>
    <property type="project" value="TreeGrafter"/>
</dbReference>
<gene>
    <name evidence="7" type="primary">ltaE</name>
    <name evidence="7" type="ORF">PQG83_20095</name>
</gene>
<dbReference type="PIRSF" id="PIRSF017617">
    <property type="entry name" value="Thr_aldolase"/>
    <property type="match status" value="1"/>
</dbReference>
<evidence type="ECO:0000256" key="1">
    <source>
        <dbReference type="ARBA" id="ARBA00001933"/>
    </source>
</evidence>
<reference evidence="7 8" key="1">
    <citation type="submission" date="2023-01" db="EMBL/GenBank/DDBJ databases">
        <title>Cultivation and genomic characterization of new, ubiquitous marine nitrite-oxidizing bacteria from the Nitrospirales.</title>
        <authorList>
            <person name="Mueller A.J."/>
            <person name="Daebeler A."/>
            <person name="Herbold C.W."/>
            <person name="Kirkegaard R.H."/>
            <person name="Daims H."/>
        </authorList>
    </citation>
    <scope>NUCLEOTIDE SEQUENCE [LARGE SCALE GENOMIC DNA]</scope>
    <source>
        <strain evidence="7 8">DK</strain>
    </source>
</reference>
<protein>
    <submittedName>
        <fullName evidence="7">Low-specificity L-threonine aldolase</fullName>
        <ecNumber evidence="7">4.1.2.48</ecNumber>
    </submittedName>
</protein>
<dbReference type="EC" id="4.1.2.48" evidence="7"/>
<proteinExistence type="inferred from homology"/>
<dbReference type="FunFam" id="3.90.1150.10:FF:000041">
    <property type="entry name" value="Low-specificity L-threonine aldolase"/>
    <property type="match status" value="1"/>
</dbReference>
<evidence type="ECO:0000313" key="8">
    <source>
        <dbReference type="Proteomes" id="UP001302494"/>
    </source>
</evidence>
<dbReference type="InterPro" id="IPR015421">
    <property type="entry name" value="PyrdxlP-dep_Trfase_major"/>
</dbReference>